<gene>
    <name evidence="6" type="ORF">GAYE_PCTG32G0819</name>
</gene>
<evidence type="ECO:0000256" key="3">
    <source>
        <dbReference type="ARBA" id="ARBA00023002"/>
    </source>
</evidence>
<dbReference type="GO" id="GO:0003723">
    <property type="term" value="F:RNA binding"/>
    <property type="evidence" value="ECO:0007669"/>
    <property type="project" value="InterPro"/>
</dbReference>
<dbReference type="Gene3D" id="3.40.50.720">
    <property type="entry name" value="NAD(P)-binding Rossmann-like Domain"/>
    <property type="match status" value="1"/>
</dbReference>
<dbReference type="EMBL" id="JANCYU010000009">
    <property type="protein sequence ID" value="KAK4522929.1"/>
    <property type="molecule type" value="Genomic_DNA"/>
</dbReference>
<organism evidence="6 7">
    <name type="scientific">Galdieria yellowstonensis</name>
    <dbReference type="NCBI Taxonomy" id="3028027"/>
    <lineage>
        <taxon>Eukaryota</taxon>
        <taxon>Rhodophyta</taxon>
        <taxon>Bangiophyceae</taxon>
        <taxon>Galdieriales</taxon>
        <taxon>Galdieriaceae</taxon>
        <taxon>Galdieria</taxon>
    </lineage>
</organism>
<evidence type="ECO:0000313" key="6">
    <source>
        <dbReference type="EMBL" id="KAK4522929.1"/>
    </source>
</evidence>
<dbReference type="GO" id="GO:0006396">
    <property type="term" value="P:RNA processing"/>
    <property type="evidence" value="ECO:0007669"/>
    <property type="project" value="InterPro"/>
</dbReference>
<dbReference type="GO" id="GO:0008173">
    <property type="term" value="F:RNA methyltransferase activity"/>
    <property type="evidence" value="ECO:0007669"/>
    <property type="project" value="InterPro"/>
</dbReference>
<dbReference type="InterPro" id="IPR053888">
    <property type="entry name" value="MRM3-like_sub_bind"/>
</dbReference>
<evidence type="ECO:0000256" key="2">
    <source>
        <dbReference type="ARBA" id="ARBA00022679"/>
    </source>
</evidence>
<evidence type="ECO:0000259" key="5">
    <source>
        <dbReference type="PROSITE" id="PS51176"/>
    </source>
</evidence>
<dbReference type="PANTHER" id="PTHR43207">
    <property type="entry name" value="AROGENATE DEHYDROGENASE-RELATED"/>
    <property type="match status" value="1"/>
</dbReference>
<dbReference type="InterPro" id="IPR029026">
    <property type="entry name" value="tRNA_m1G_MTases_N"/>
</dbReference>
<dbReference type="GO" id="GO:0032259">
    <property type="term" value="P:methylation"/>
    <property type="evidence" value="ECO:0007669"/>
    <property type="project" value="UniProtKB-KW"/>
</dbReference>
<dbReference type="Pfam" id="PF03807">
    <property type="entry name" value="F420_oxidored"/>
    <property type="match status" value="1"/>
</dbReference>
<dbReference type="GO" id="GO:0004665">
    <property type="term" value="F:prephenate dehydrogenase (NADP+) activity"/>
    <property type="evidence" value="ECO:0007669"/>
    <property type="project" value="InterPro"/>
</dbReference>
<evidence type="ECO:0000256" key="4">
    <source>
        <dbReference type="SAM" id="Coils"/>
    </source>
</evidence>
<dbReference type="PANTHER" id="PTHR43207:SF4">
    <property type="entry name" value="AROGENATE DEHYDROGENASE 2, CHLOROPLASTIC"/>
    <property type="match status" value="1"/>
</dbReference>
<dbReference type="InterPro" id="IPR036291">
    <property type="entry name" value="NAD(P)-bd_dom_sf"/>
</dbReference>
<dbReference type="SUPFAM" id="SSF75217">
    <property type="entry name" value="alpha/beta knot"/>
    <property type="match status" value="1"/>
</dbReference>
<dbReference type="GO" id="GO:0008977">
    <property type="term" value="F:prephenate dehydrogenase (NAD+) activity"/>
    <property type="evidence" value="ECO:0007669"/>
    <property type="project" value="InterPro"/>
</dbReference>
<dbReference type="AlphaFoldDB" id="A0AAV9I6L7"/>
<dbReference type="Pfam" id="PF26213">
    <property type="entry name" value="TYRAAT1_C"/>
    <property type="match status" value="1"/>
</dbReference>
<dbReference type="Pfam" id="PF22435">
    <property type="entry name" value="MRM3-like_sub_bind"/>
    <property type="match status" value="1"/>
</dbReference>
<dbReference type="InterPro" id="IPR029064">
    <property type="entry name" value="Ribosomal_eL30-like_sf"/>
</dbReference>
<keyword evidence="1" id="KW-0489">Methyltransferase</keyword>
<protein>
    <recommendedName>
        <fullName evidence="5">Prephenate/arogenate dehydrogenase domain-containing protein</fullName>
    </recommendedName>
</protein>
<proteinExistence type="predicted"/>
<dbReference type="InterPro" id="IPR028939">
    <property type="entry name" value="P5C_Rdtase_cat_N"/>
</dbReference>
<dbReference type="InterPro" id="IPR001537">
    <property type="entry name" value="SpoU_MeTrfase"/>
</dbReference>
<dbReference type="Gene3D" id="3.40.1280.10">
    <property type="match status" value="1"/>
</dbReference>
<keyword evidence="3" id="KW-0560">Oxidoreductase</keyword>
<dbReference type="PROSITE" id="PS51176">
    <property type="entry name" value="PDH_ADH"/>
    <property type="match status" value="1"/>
</dbReference>
<keyword evidence="4" id="KW-0175">Coiled coil</keyword>
<dbReference type="SUPFAM" id="SSF51735">
    <property type="entry name" value="NAD(P)-binding Rossmann-fold domains"/>
    <property type="match status" value="1"/>
</dbReference>
<dbReference type="InterPro" id="IPR045011">
    <property type="entry name" value="TYRAAT1/2"/>
</dbReference>
<sequence>MAFAIPQTLGKAPSSLGSFKTLWMINCRFPYRLSCRKHIYWTPVCNLITSVKNEKVKLVRALANTSYRRTSKKIVCEGLRLVSDALKRGLKPDFILYSDDVFQSASFRHYFSEQLFATPVAWKTTHDIMASLSDSVTCQGIIAVFEQPCDNMPSQPDLVLVCDRLQDPGNLGSLLRSAAATGVDGVIISPDSTDPYSVKVLRGGMGAHFAIPIKICEDWKWFLQVVQDLGISLYLADSNAEQSHYQLDLREPLAVIVSSEAHGPSTFVKQLDAHRFKIPMRNAMESLNVAVAGSVFLYEVLRQREEKIGIVGFGNFGQFLAKTFVKQGHKVIGTSRSNYEVEAKSLGALYVPTTSDLMEQDPDVVVFCTSITSTRSVVESFPVDTLRGKLVVDVLSVKVYPKKLLLELLPQDADILCTHPMFGPESGRYSWKGLPFVYEQVRISDQVRCETFLGIFSSALCTMIPMSSELHDSYAASSQFITHTTGRMLAKLNLQSTPINTKGYESLLGVVETTCKDSFDLYYGLYKYNPNAKLELEKMEQALQALRKELETREALDAPNKD</sequence>
<dbReference type="Proteomes" id="UP001300502">
    <property type="component" value="Unassembled WGS sequence"/>
</dbReference>
<dbReference type="GO" id="GO:0033730">
    <property type="term" value="F:arogenate dehydrogenase (NADP+) activity"/>
    <property type="evidence" value="ECO:0007669"/>
    <property type="project" value="InterPro"/>
</dbReference>
<evidence type="ECO:0000313" key="7">
    <source>
        <dbReference type="Proteomes" id="UP001300502"/>
    </source>
</evidence>
<dbReference type="InterPro" id="IPR029028">
    <property type="entry name" value="Alpha/beta_knot_MTases"/>
</dbReference>
<comment type="caution">
    <text evidence="6">The sequence shown here is derived from an EMBL/GenBank/DDBJ whole genome shotgun (WGS) entry which is preliminary data.</text>
</comment>
<dbReference type="SUPFAM" id="SSF55315">
    <property type="entry name" value="L30e-like"/>
    <property type="match status" value="1"/>
</dbReference>
<dbReference type="CDD" id="cd18095">
    <property type="entry name" value="SpoU-like_rRNA-MTase"/>
    <property type="match status" value="1"/>
</dbReference>
<name>A0AAV9I6L7_9RHOD</name>
<dbReference type="GO" id="GO:0006571">
    <property type="term" value="P:tyrosine biosynthetic process"/>
    <property type="evidence" value="ECO:0007669"/>
    <property type="project" value="InterPro"/>
</dbReference>
<keyword evidence="2" id="KW-0808">Transferase</keyword>
<accession>A0AAV9I6L7</accession>
<dbReference type="InterPro" id="IPR059064">
    <property type="entry name" value="TYRAAT2_C"/>
</dbReference>
<feature type="coiled-coil region" evidence="4">
    <location>
        <begin position="529"/>
        <end position="556"/>
    </location>
</feature>
<reference evidence="6 7" key="1">
    <citation type="submission" date="2022-07" db="EMBL/GenBank/DDBJ databases">
        <title>Genome-wide signatures of adaptation to extreme environments.</title>
        <authorList>
            <person name="Cho C.H."/>
            <person name="Yoon H.S."/>
        </authorList>
    </citation>
    <scope>NUCLEOTIDE SEQUENCE [LARGE SCALE GENOMIC DNA]</scope>
    <source>
        <strain evidence="6 7">108.79 E11</strain>
    </source>
</reference>
<feature type="domain" description="Prephenate/arogenate dehydrogenase" evidence="5">
    <location>
        <begin position="306"/>
        <end position="562"/>
    </location>
</feature>
<keyword evidence="7" id="KW-1185">Reference proteome</keyword>
<dbReference type="InterPro" id="IPR003099">
    <property type="entry name" value="Prephen_DH"/>
</dbReference>
<evidence type="ECO:0000256" key="1">
    <source>
        <dbReference type="ARBA" id="ARBA00022603"/>
    </source>
</evidence>
<dbReference type="Pfam" id="PF00588">
    <property type="entry name" value="SpoU_methylase"/>
    <property type="match status" value="1"/>
</dbReference>
<dbReference type="Gene3D" id="3.30.1330.30">
    <property type="match status" value="1"/>
</dbReference>